<evidence type="ECO:0000256" key="1">
    <source>
        <dbReference type="SAM" id="MobiDB-lite"/>
    </source>
</evidence>
<protein>
    <submittedName>
        <fullName evidence="3">Uncharacterized protein</fullName>
    </submittedName>
</protein>
<feature type="compositionally biased region" description="Basic and acidic residues" evidence="1">
    <location>
        <begin position="53"/>
        <end position="69"/>
    </location>
</feature>
<organism evidence="3 4">
    <name type="scientific">Serendipita indica (strain DSM 11827)</name>
    <name type="common">Root endophyte fungus</name>
    <name type="synonym">Piriformospora indica</name>
    <dbReference type="NCBI Taxonomy" id="1109443"/>
    <lineage>
        <taxon>Eukaryota</taxon>
        <taxon>Fungi</taxon>
        <taxon>Dikarya</taxon>
        <taxon>Basidiomycota</taxon>
        <taxon>Agaricomycotina</taxon>
        <taxon>Agaricomycetes</taxon>
        <taxon>Sebacinales</taxon>
        <taxon>Serendipitaceae</taxon>
        <taxon>Serendipita</taxon>
    </lineage>
</organism>
<feature type="signal peptide" evidence="2">
    <location>
        <begin position="1"/>
        <end position="19"/>
    </location>
</feature>
<reference evidence="3 4" key="1">
    <citation type="journal article" date="2011" name="PLoS Pathog.">
        <title>Endophytic Life Strategies Decoded by Genome and Transcriptome Analyses of the Mutualistic Root Symbiont Piriformospora indica.</title>
        <authorList>
            <person name="Zuccaro A."/>
            <person name="Lahrmann U."/>
            <person name="Guldener U."/>
            <person name="Langen G."/>
            <person name="Pfiffi S."/>
            <person name="Biedenkopf D."/>
            <person name="Wong P."/>
            <person name="Samans B."/>
            <person name="Grimm C."/>
            <person name="Basiewicz M."/>
            <person name="Murat C."/>
            <person name="Martin F."/>
            <person name="Kogel K.H."/>
        </authorList>
    </citation>
    <scope>NUCLEOTIDE SEQUENCE [LARGE SCALE GENOMIC DNA]</scope>
    <source>
        <strain evidence="3 4">DSM 11827</strain>
    </source>
</reference>
<sequence length="145" mass="16436">MRYSFVAAILSTAALLVSAAPIELDGTHMNNLKARHNPPPSHTRAFLHAEAKHDEHAGKAEWHSNKADQHISAQRSAMDRAETRPNSVKHYNQLMQEAVHHGRQADHHIDRADHHSRKAAEYKEDMRYHGSKIGIHVPRSIDELD</sequence>
<name>G4TWP0_SERID</name>
<gene>
    <name evidence="3" type="ORF">PIIN_09723</name>
</gene>
<dbReference type="Proteomes" id="UP000007148">
    <property type="component" value="Unassembled WGS sequence"/>
</dbReference>
<comment type="caution">
    <text evidence="3">The sequence shown here is derived from an EMBL/GenBank/DDBJ whole genome shotgun (WGS) entry which is preliminary data.</text>
</comment>
<dbReference type="AlphaFoldDB" id="G4TWP0"/>
<feature type="chain" id="PRO_5003469215" evidence="2">
    <location>
        <begin position="20"/>
        <end position="145"/>
    </location>
</feature>
<feature type="region of interest" description="Disordered" evidence="1">
    <location>
        <begin position="53"/>
        <end position="83"/>
    </location>
</feature>
<dbReference type="InParanoid" id="G4TWP0"/>
<keyword evidence="2" id="KW-0732">Signal</keyword>
<evidence type="ECO:0000313" key="4">
    <source>
        <dbReference type="Proteomes" id="UP000007148"/>
    </source>
</evidence>
<dbReference type="HOGENOM" id="CLU_149502_0_0_1"/>
<evidence type="ECO:0000313" key="3">
    <source>
        <dbReference type="EMBL" id="CCA75733.1"/>
    </source>
</evidence>
<proteinExistence type="predicted"/>
<evidence type="ECO:0000256" key="2">
    <source>
        <dbReference type="SAM" id="SignalP"/>
    </source>
</evidence>
<keyword evidence="4" id="KW-1185">Reference proteome</keyword>
<dbReference type="EMBL" id="CAFZ01000509">
    <property type="protein sequence ID" value="CCA75733.1"/>
    <property type="molecule type" value="Genomic_DNA"/>
</dbReference>
<accession>G4TWP0</accession>